<gene>
    <name evidence="1" type="ORF">LOY88_002050</name>
</gene>
<protein>
    <submittedName>
        <fullName evidence="1">Uncharacterized protein</fullName>
    </submittedName>
</protein>
<evidence type="ECO:0000313" key="1">
    <source>
        <dbReference type="EMBL" id="KAI2389586.1"/>
    </source>
</evidence>
<organism evidence="1">
    <name type="scientific">Ophidiomyces ophidiicola</name>
    <dbReference type="NCBI Taxonomy" id="1387563"/>
    <lineage>
        <taxon>Eukaryota</taxon>
        <taxon>Fungi</taxon>
        <taxon>Dikarya</taxon>
        <taxon>Ascomycota</taxon>
        <taxon>Pezizomycotina</taxon>
        <taxon>Eurotiomycetes</taxon>
        <taxon>Eurotiomycetidae</taxon>
        <taxon>Onygenales</taxon>
        <taxon>Onygenaceae</taxon>
        <taxon>Ophidiomyces</taxon>
    </lineage>
</organism>
<dbReference type="EMBL" id="JALBCA010000023">
    <property type="protein sequence ID" value="KAI2389586.1"/>
    <property type="molecule type" value="Genomic_DNA"/>
</dbReference>
<sequence>MGNVLSSLATFGEDDKRSPSRKGRYRSRENHHCNSYEEAPAKYDLNATLNGVLVACEDLIKAETENAQLRNQNRLERRKHRKKRSVIAQVQPQPQQQTPEVPLQGHLPVPHVSASEMHDVHPPLPQTTRNEMAYPTDFPGVPGAFPPAMGTNGESG</sequence>
<name>A0ACB8V0D2_9EURO</name>
<proteinExistence type="predicted"/>
<comment type="caution">
    <text evidence="1">The sequence shown here is derived from an EMBL/GenBank/DDBJ whole genome shotgun (WGS) entry which is preliminary data.</text>
</comment>
<reference evidence="1" key="1">
    <citation type="journal article" date="2022" name="bioRxiv">
        <title>Population genetic analysis of Ophidiomyces ophidiicola, the causative agent of snake fungal disease, indicates recent introductions to the USA.</title>
        <authorList>
            <person name="Ladner J.T."/>
            <person name="Palmer J.M."/>
            <person name="Ettinger C.L."/>
            <person name="Stajich J.E."/>
            <person name="Farrell T.M."/>
            <person name="Glorioso B.M."/>
            <person name="Lawson B."/>
            <person name="Price S.J."/>
            <person name="Stengle A.G."/>
            <person name="Grear D.A."/>
            <person name="Lorch J.M."/>
        </authorList>
    </citation>
    <scope>NUCLEOTIDE SEQUENCE</scope>
    <source>
        <strain evidence="1">NWHC 24266-5</strain>
    </source>
</reference>
<accession>A0ACB8V0D2</accession>